<dbReference type="Pfam" id="PF00023">
    <property type="entry name" value="Ank"/>
    <property type="match status" value="1"/>
</dbReference>
<evidence type="ECO:0000256" key="2">
    <source>
        <dbReference type="ARBA" id="ARBA00022483"/>
    </source>
</evidence>
<dbReference type="SUPFAM" id="SSF48403">
    <property type="entry name" value="Ankyrin repeat"/>
    <property type="match status" value="1"/>
</dbReference>
<evidence type="ECO:0000313" key="9">
    <source>
        <dbReference type="EMBL" id="UYV68526.1"/>
    </source>
</evidence>
<keyword evidence="5" id="KW-0800">Toxin</keyword>
<name>A0ABY6KI51_9ARAC</name>
<keyword evidence="5" id="KW-0528">Neurotoxin</keyword>
<evidence type="ECO:0000256" key="5">
    <source>
        <dbReference type="ARBA" id="ARBA00023028"/>
    </source>
</evidence>
<keyword evidence="7" id="KW-0472">Membrane</keyword>
<keyword evidence="7" id="KW-1053">Target membrane</keyword>
<keyword evidence="10" id="KW-1185">Reference proteome</keyword>
<evidence type="ECO:0000256" key="8">
    <source>
        <dbReference type="PROSITE-ProRule" id="PRU00023"/>
    </source>
</evidence>
<evidence type="ECO:0000256" key="1">
    <source>
        <dbReference type="ARBA" id="ARBA00004175"/>
    </source>
</evidence>
<organism evidence="9 10">
    <name type="scientific">Cordylochernes scorpioides</name>
    <dbReference type="NCBI Taxonomy" id="51811"/>
    <lineage>
        <taxon>Eukaryota</taxon>
        <taxon>Metazoa</taxon>
        <taxon>Ecdysozoa</taxon>
        <taxon>Arthropoda</taxon>
        <taxon>Chelicerata</taxon>
        <taxon>Arachnida</taxon>
        <taxon>Pseudoscorpiones</taxon>
        <taxon>Cheliferoidea</taxon>
        <taxon>Chernetidae</taxon>
        <taxon>Cordylochernes</taxon>
    </lineage>
</organism>
<evidence type="ECO:0000256" key="7">
    <source>
        <dbReference type="ARBA" id="ARBA00023298"/>
    </source>
</evidence>
<evidence type="ECO:0000313" key="10">
    <source>
        <dbReference type="Proteomes" id="UP001235939"/>
    </source>
</evidence>
<evidence type="ECO:0000256" key="6">
    <source>
        <dbReference type="ARBA" id="ARBA00023043"/>
    </source>
</evidence>
<evidence type="ECO:0000256" key="4">
    <source>
        <dbReference type="ARBA" id="ARBA00022737"/>
    </source>
</evidence>
<sequence length="171" mass="19395">MGHELSIASYLIDAGADVNIKDIGNWVPLLYEIPIWVHELEIRGNAAIYQEHKDLIRADINARDNAGDTLLSLAINYGHYQIIRLLVEAGVQVDLEYKDCFKIISLAAFGARWCGITVLKMLLRAAHDNDLVQLLQYSPVMDGFIRYDKDIMNLIGKYLLLQNPETHNKLC</sequence>
<keyword evidence="3" id="KW-1052">Target cell membrane</keyword>
<dbReference type="PROSITE" id="PS50297">
    <property type="entry name" value="ANK_REP_REGION"/>
    <property type="match status" value="1"/>
</dbReference>
<dbReference type="EMBL" id="CP092868">
    <property type="protein sequence ID" value="UYV68526.1"/>
    <property type="molecule type" value="Genomic_DNA"/>
</dbReference>
<feature type="repeat" description="ANK" evidence="8">
    <location>
        <begin position="66"/>
        <end position="98"/>
    </location>
</feature>
<reference evidence="9 10" key="1">
    <citation type="submission" date="2022-01" db="EMBL/GenBank/DDBJ databases">
        <title>A chromosomal length assembly of Cordylochernes scorpioides.</title>
        <authorList>
            <person name="Zeh D."/>
            <person name="Zeh J."/>
        </authorList>
    </citation>
    <scope>NUCLEOTIDE SEQUENCE [LARGE SCALE GENOMIC DNA]</scope>
    <source>
        <strain evidence="9">IN4F17</strain>
        <tissue evidence="9">Whole Body</tissue>
    </source>
</reference>
<keyword evidence="4" id="KW-0677">Repeat</keyword>
<comment type="subcellular location">
    <subcellularLocation>
        <location evidence="1">Target cell membrane</location>
    </subcellularLocation>
</comment>
<evidence type="ECO:0000256" key="3">
    <source>
        <dbReference type="ARBA" id="ARBA00022537"/>
    </source>
</evidence>
<dbReference type="Gene3D" id="1.25.40.20">
    <property type="entry name" value="Ankyrin repeat-containing domain"/>
    <property type="match status" value="1"/>
</dbReference>
<dbReference type="PROSITE" id="PS50088">
    <property type="entry name" value="ANK_REPEAT"/>
    <property type="match status" value="1"/>
</dbReference>
<gene>
    <name evidence="9" type="ORF">LAZ67_6000036</name>
</gene>
<keyword evidence="6 8" id="KW-0040">ANK repeat</keyword>
<dbReference type="PANTHER" id="PTHR24134">
    <property type="entry name" value="ANKYRIN REPEAT-CONTAINING PROTEIN DDB_G0279043"/>
    <property type="match status" value="1"/>
</dbReference>
<keyword evidence="2" id="KW-0268">Exocytosis</keyword>
<protein>
    <submittedName>
        <fullName evidence="9">Uncharacterized protein</fullName>
    </submittedName>
</protein>
<accession>A0ABY6KI51</accession>
<proteinExistence type="predicted"/>
<dbReference type="Proteomes" id="UP001235939">
    <property type="component" value="Chromosome 06"/>
</dbReference>
<keyword evidence="5" id="KW-0638">Presynaptic neurotoxin</keyword>
<dbReference type="PANTHER" id="PTHR24134:SF9">
    <property type="entry name" value="ANKYRIN REPEAT AND SOCS BOX PROTEIN 8"/>
    <property type="match status" value="1"/>
</dbReference>
<dbReference type="InterPro" id="IPR036770">
    <property type="entry name" value="Ankyrin_rpt-contain_sf"/>
</dbReference>
<dbReference type="InterPro" id="IPR002110">
    <property type="entry name" value="Ankyrin_rpt"/>
</dbReference>